<accession>A0A6N9TP13</accession>
<evidence type="ECO:0000313" key="8">
    <source>
        <dbReference type="Proteomes" id="UP000469346"/>
    </source>
</evidence>
<evidence type="ECO:0000259" key="6">
    <source>
        <dbReference type="Pfam" id="PF00999"/>
    </source>
</evidence>
<name>A0A6N9TP13_DISTH</name>
<dbReference type="Gene3D" id="1.20.1530.20">
    <property type="match status" value="1"/>
</dbReference>
<feature type="transmembrane region" description="Helical" evidence="5">
    <location>
        <begin position="232"/>
        <end position="252"/>
    </location>
</feature>
<keyword evidence="2 5" id="KW-0812">Transmembrane</keyword>
<sequence>MDTALIVGVILAAGLAFGELARRCRLPKVTGYIVAGICLNPHLLPLVPAAFPDRTDPVTHLALAFITFSVGGTLARDRLRRLGRTILSVTFFEAELAFACVVLAFAALRLLRPGAFGIPAGAALPLSLLMGALACPTDPTATLAVAHEYRARGDVATTIMGVAAFDDAFGIVNYALATAIARVLAAGGGFGPLDLAAGPARAIGGGVLLGVFFGAALVALTPLLRRETEGEIIVLMLALLGLCFGTAAALGVDELLATMTFGAVVANFHPRRRRIFGLLQRYTEELVFVLFFTLSGMHLDFGALAAGPVLVVLFVVARAAGKFGGAALGARLSGAPEKVRRYVAPGLIPQGGIVIGLALMMRGEPAFAPVADTLISVVIGATVIHEIAGPALAGLALRKAGEIPAAGGSGPAGSEP</sequence>
<protein>
    <submittedName>
        <fullName evidence="7">Sodium:proton exchanger</fullName>
    </submittedName>
</protein>
<dbReference type="EMBL" id="JAAGRR010000110">
    <property type="protein sequence ID" value="NDY43021.1"/>
    <property type="molecule type" value="Genomic_DNA"/>
</dbReference>
<dbReference type="InterPro" id="IPR006153">
    <property type="entry name" value="Cation/H_exchanger_TM"/>
</dbReference>
<keyword evidence="4 5" id="KW-0472">Membrane</keyword>
<proteinExistence type="predicted"/>
<dbReference type="AlphaFoldDB" id="A0A6N9TP13"/>
<evidence type="ECO:0000256" key="2">
    <source>
        <dbReference type="ARBA" id="ARBA00022692"/>
    </source>
</evidence>
<feature type="transmembrane region" description="Helical" evidence="5">
    <location>
        <begin position="114"/>
        <end position="134"/>
    </location>
</feature>
<feature type="domain" description="Cation/H+ exchanger transmembrane" evidence="6">
    <location>
        <begin position="15"/>
        <end position="384"/>
    </location>
</feature>
<feature type="transmembrane region" description="Helical" evidence="5">
    <location>
        <begin position="301"/>
        <end position="321"/>
    </location>
</feature>
<feature type="transmembrane region" description="Helical" evidence="5">
    <location>
        <begin position="58"/>
        <end position="75"/>
    </location>
</feature>
<evidence type="ECO:0000256" key="5">
    <source>
        <dbReference type="SAM" id="Phobius"/>
    </source>
</evidence>
<evidence type="ECO:0000256" key="4">
    <source>
        <dbReference type="ARBA" id="ARBA00023136"/>
    </source>
</evidence>
<dbReference type="GO" id="GO:0015297">
    <property type="term" value="F:antiporter activity"/>
    <property type="evidence" value="ECO:0007669"/>
    <property type="project" value="InterPro"/>
</dbReference>
<organism evidence="7 8">
    <name type="scientific">Dissulfurirhabdus thermomarina</name>
    <dbReference type="NCBI Taxonomy" id="1765737"/>
    <lineage>
        <taxon>Bacteria</taxon>
        <taxon>Deltaproteobacteria</taxon>
        <taxon>Dissulfurirhabdaceae</taxon>
        <taxon>Dissulfurirhabdus</taxon>
    </lineage>
</organism>
<keyword evidence="8" id="KW-1185">Reference proteome</keyword>
<feature type="transmembrane region" description="Helical" evidence="5">
    <location>
        <begin position="200"/>
        <end position="220"/>
    </location>
</feature>
<feature type="transmembrane region" description="Helical" evidence="5">
    <location>
        <begin position="342"/>
        <end position="361"/>
    </location>
</feature>
<dbReference type="Proteomes" id="UP000469346">
    <property type="component" value="Unassembled WGS sequence"/>
</dbReference>
<feature type="transmembrane region" description="Helical" evidence="5">
    <location>
        <begin position="155"/>
        <end position="180"/>
    </location>
</feature>
<dbReference type="GO" id="GO:1902600">
    <property type="term" value="P:proton transmembrane transport"/>
    <property type="evidence" value="ECO:0007669"/>
    <property type="project" value="InterPro"/>
</dbReference>
<comment type="subcellular location">
    <subcellularLocation>
        <location evidence="1">Membrane</location>
        <topology evidence="1">Multi-pass membrane protein</topology>
    </subcellularLocation>
</comment>
<dbReference type="InterPro" id="IPR038770">
    <property type="entry name" value="Na+/solute_symporter_sf"/>
</dbReference>
<feature type="transmembrane region" description="Helical" evidence="5">
    <location>
        <begin position="87"/>
        <end position="108"/>
    </location>
</feature>
<dbReference type="GO" id="GO:0016020">
    <property type="term" value="C:membrane"/>
    <property type="evidence" value="ECO:0007669"/>
    <property type="project" value="UniProtKB-SubCell"/>
</dbReference>
<dbReference type="RefSeq" id="WP_163299143.1">
    <property type="nucleotide sequence ID" value="NZ_JAAGRR010000110.1"/>
</dbReference>
<feature type="transmembrane region" description="Helical" evidence="5">
    <location>
        <begin position="373"/>
        <end position="397"/>
    </location>
</feature>
<keyword evidence="3 5" id="KW-1133">Transmembrane helix</keyword>
<evidence type="ECO:0000256" key="1">
    <source>
        <dbReference type="ARBA" id="ARBA00004141"/>
    </source>
</evidence>
<gene>
    <name evidence="7" type="ORF">G3N55_09225</name>
</gene>
<dbReference type="PANTHER" id="PTHR43021:SF2">
    <property type="entry name" value="CATION_H+ EXCHANGER DOMAIN-CONTAINING PROTEIN"/>
    <property type="match status" value="1"/>
</dbReference>
<dbReference type="PANTHER" id="PTHR43021">
    <property type="entry name" value="NA(+)/H(+) ANTIPORTER-RELATED"/>
    <property type="match status" value="1"/>
</dbReference>
<dbReference type="Pfam" id="PF00999">
    <property type="entry name" value="Na_H_Exchanger"/>
    <property type="match status" value="1"/>
</dbReference>
<evidence type="ECO:0000256" key="3">
    <source>
        <dbReference type="ARBA" id="ARBA00022989"/>
    </source>
</evidence>
<comment type="caution">
    <text evidence="7">The sequence shown here is derived from an EMBL/GenBank/DDBJ whole genome shotgun (WGS) entry which is preliminary data.</text>
</comment>
<evidence type="ECO:0000313" key="7">
    <source>
        <dbReference type="EMBL" id="NDY43021.1"/>
    </source>
</evidence>
<reference evidence="7 8" key="1">
    <citation type="submission" date="2020-02" db="EMBL/GenBank/DDBJ databases">
        <title>Comparative genomics of sulfur disproportionating microorganisms.</title>
        <authorList>
            <person name="Ward L.M."/>
            <person name="Bertran E."/>
            <person name="Johnston D.T."/>
        </authorList>
    </citation>
    <scope>NUCLEOTIDE SEQUENCE [LARGE SCALE GENOMIC DNA]</scope>
    <source>
        <strain evidence="7 8">DSM 100025</strain>
    </source>
</reference>